<dbReference type="PANTHER" id="PTHR10625">
    <property type="entry name" value="HISTONE DEACETYLASE HDAC1-RELATED"/>
    <property type="match status" value="1"/>
</dbReference>
<dbReference type="Pfam" id="PF00850">
    <property type="entry name" value="Hist_deacetyl"/>
    <property type="match status" value="1"/>
</dbReference>
<protein>
    <recommendedName>
        <fullName evidence="2">Acetoin utilization protein AcuC</fullName>
    </recommendedName>
</protein>
<dbReference type="PANTHER" id="PTHR10625:SF10">
    <property type="entry name" value="HISTONE DEACETYLASE HDAC1"/>
    <property type="match status" value="1"/>
</dbReference>
<evidence type="ECO:0000256" key="3">
    <source>
        <dbReference type="ARBA" id="ARBA00022627"/>
    </source>
</evidence>
<evidence type="ECO:0000313" key="5">
    <source>
        <dbReference type="EMBL" id="KKM94311.1"/>
    </source>
</evidence>
<evidence type="ECO:0000256" key="2">
    <source>
        <dbReference type="ARBA" id="ARBA00020218"/>
    </source>
</evidence>
<dbReference type="SUPFAM" id="SSF52768">
    <property type="entry name" value="Arginase/deacetylase"/>
    <property type="match status" value="1"/>
</dbReference>
<dbReference type="GO" id="GO:0004407">
    <property type="term" value="F:histone deacetylase activity"/>
    <property type="evidence" value="ECO:0007669"/>
    <property type="project" value="TreeGrafter"/>
</dbReference>
<dbReference type="InterPro" id="IPR023696">
    <property type="entry name" value="Ureohydrolase_dom_sf"/>
</dbReference>
<accession>A0A0F9M4Q4</accession>
<sequence>MVDKVGLIYTEEFQKYSFGNAHPLRPLRLKLTYSLLEKLHLLENDRLKILEPQMATLEELNRTHSLKYIQMVKKLSENPKDNTIPSMTYGLGSEDNPIFKGMYNASALICGGSIIAAETVWNEDEFKAVFNPAGGLHHALKEKASGFCIFNDIAVAINHLKTLDKRIRIAYLDIDCHHGDGVQSLFYDDPNVLTISFHQDGRFLFPGTGFINETGEGEGNGYSINFPLIPLTNSKIFLKLFRKTVPKLLETYEPDILITQLGVDTYFDDPLTQMGLSLSVYRDIAQTMKTCSRDYCQNKWLALGGGGYLMTVVPRAWTLFLARMLDLDLANELPEAWIREVKKHVPSEEPPYLLWDKAQKIEVQMLKNPEIARKIIDYTNSLIKLSEEEFLPNLRKQKPE</sequence>
<dbReference type="EMBL" id="LAZR01006156">
    <property type="protein sequence ID" value="KKM94311.1"/>
    <property type="molecule type" value="Genomic_DNA"/>
</dbReference>
<dbReference type="InterPro" id="IPR037138">
    <property type="entry name" value="His_deacetylse_dom_sf"/>
</dbReference>
<dbReference type="InterPro" id="IPR003085">
    <property type="entry name" value="AcuC"/>
</dbReference>
<dbReference type="UniPathway" id="UPA00040"/>
<name>A0A0F9M4Q4_9ZZZZ</name>
<comment type="caution">
    <text evidence="5">The sequence shown here is derived from an EMBL/GenBank/DDBJ whole genome shotgun (WGS) entry which is preliminary data.</text>
</comment>
<keyword evidence="3" id="KW-0006">Acetoin catabolism</keyword>
<dbReference type="AlphaFoldDB" id="A0A0F9M4Q4"/>
<dbReference type="GO" id="GO:0045150">
    <property type="term" value="P:acetoin catabolic process"/>
    <property type="evidence" value="ECO:0007669"/>
    <property type="project" value="UniProtKB-UniPathway"/>
</dbReference>
<dbReference type="PRINTS" id="PR01270">
    <property type="entry name" value="HDASUPER"/>
</dbReference>
<evidence type="ECO:0000256" key="1">
    <source>
        <dbReference type="ARBA" id="ARBA00005101"/>
    </source>
</evidence>
<dbReference type="InterPro" id="IPR000286">
    <property type="entry name" value="HDACs"/>
</dbReference>
<evidence type="ECO:0000259" key="4">
    <source>
        <dbReference type="Pfam" id="PF00850"/>
    </source>
</evidence>
<organism evidence="5">
    <name type="scientific">marine sediment metagenome</name>
    <dbReference type="NCBI Taxonomy" id="412755"/>
    <lineage>
        <taxon>unclassified sequences</taxon>
        <taxon>metagenomes</taxon>
        <taxon>ecological metagenomes</taxon>
    </lineage>
</organism>
<comment type="pathway">
    <text evidence="1">Ketone degradation; acetoin degradation.</text>
</comment>
<dbReference type="Gene3D" id="3.40.800.20">
    <property type="entry name" value="Histone deacetylase domain"/>
    <property type="match status" value="1"/>
</dbReference>
<feature type="domain" description="Histone deacetylase" evidence="4">
    <location>
        <begin position="22"/>
        <end position="322"/>
    </location>
</feature>
<dbReference type="CDD" id="cd09994">
    <property type="entry name" value="HDAC_AcuC_like"/>
    <property type="match status" value="1"/>
</dbReference>
<dbReference type="InterPro" id="IPR023801">
    <property type="entry name" value="His_deacetylse_dom"/>
</dbReference>
<dbReference type="PRINTS" id="PR01272">
    <property type="entry name" value="ACUCPROTEIN"/>
</dbReference>
<reference evidence="5" key="1">
    <citation type="journal article" date="2015" name="Nature">
        <title>Complex archaea that bridge the gap between prokaryotes and eukaryotes.</title>
        <authorList>
            <person name="Spang A."/>
            <person name="Saw J.H."/>
            <person name="Jorgensen S.L."/>
            <person name="Zaremba-Niedzwiedzka K."/>
            <person name="Martijn J."/>
            <person name="Lind A.E."/>
            <person name="van Eijk R."/>
            <person name="Schleper C."/>
            <person name="Guy L."/>
            <person name="Ettema T.J."/>
        </authorList>
    </citation>
    <scope>NUCLEOTIDE SEQUENCE</scope>
</reference>
<proteinExistence type="predicted"/>
<gene>
    <name evidence="5" type="ORF">LCGC14_1199530</name>
</gene>
<dbReference type="GO" id="GO:0040029">
    <property type="term" value="P:epigenetic regulation of gene expression"/>
    <property type="evidence" value="ECO:0007669"/>
    <property type="project" value="TreeGrafter"/>
</dbReference>